<protein>
    <recommendedName>
        <fullName evidence="4">M-phase phosphoprotein 6</fullName>
    </recommendedName>
</protein>
<dbReference type="InParanoid" id="A0A1X2H3B4"/>
<feature type="compositionally biased region" description="Basic and acidic residues" evidence="1">
    <location>
        <begin position="103"/>
        <end position="126"/>
    </location>
</feature>
<dbReference type="Pfam" id="PF10175">
    <property type="entry name" value="MPP6"/>
    <property type="match status" value="1"/>
</dbReference>
<dbReference type="OrthoDB" id="20403at2759"/>
<gene>
    <name evidence="2" type="ORF">BCR43DRAFT_498101</name>
</gene>
<feature type="region of interest" description="Disordered" evidence="1">
    <location>
        <begin position="80"/>
        <end position="179"/>
    </location>
</feature>
<dbReference type="InterPro" id="IPR019324">
    <property type="entry name" value="MPP6"/>
</dbReference>
<accession>A0A1X2H3B4</accession>
<dbReference type="PANTHER" id="PTHR13582:SF0">
    <property type="entry name" value="M-PHASE PHOSPHOPROTEIN 6"/>
    <property type="match status" value="1"/>
</dbReference>
<dbReference type="PANTHER" id="PTHR13582">
    <property type="entry name" value="M-PHASE PHOSPHOPROTEIN 6"/>
    <property type="match status" value="1"/>
</dbReference>
<organism evidence="2 3">
    <name type="scientific">Syncephalastrum racemosum</name>
    <name type="common">Filamentous fungus</name>
    <dbReference type="NCBI Taxonomy" id="13706"/>
    <lineage>
        <taxon>Eukaryota</taxon>
        <taxon>Fungi</taxon>
        <taxon>Fungi incertae sedis</taxon>
        <taxon>Mucoromycota</taxon>
        <taxon>Mucoromycotina</taxon>
        <taxon>Mucoromycetes</taxon>
        <taxon>Mucorales</taxon>
        <taxon>Syncephalastraceae</taxon>
        <taxon>Syncephalastrum</taxon>
    </lineage>
</organism>
<evidence type="ECO:0000313" key="3">
    <source>
        <dbReference type="Proteomes" id="UP000242180"/>
    </source>
</evidence>
<evidence type="ECO:0000313" key="2">
    <source>
        <dbReference type="EMBL" id="ORY92283.1"/>
    </source>
</evidence>
<sequence length="179" mass="20177">MAQAKSGDKKGPSSRLMEMKFMQRSVEKEKLKELEKERKRIISEAEWYIDYDTADISKPKLQVEHQPSFLAFSTTVPGRTSFQDFNKPVAPQTEFGNEQQETDEQKPAKSLRELSKKRKTPGDKGKAVKQPHGPSSSSSATGPTSSSSSSSKKQKFEQNKSKNSRNLPQPTRRGFIKPE</sequence>
<dbReference type="OMA" id="KFMQRSM"/>
<name>A0A1X2H3B4_SYNRA</name>
<dbReference type="EMBL" id="MCGN01000010">
    <property type="protein sequence ID" value="ORY92283.1"/>
    <property type="molecule type" value="Genomic_DNA"/>
</dbReference>
<comment type="caution">
    <text evidence="2">The sequence shown here is derived from an EMBL/GenBank/DDBJ whole genome shotgun (WGS) entry which is preliminary data.</text>
</comment>
<evidence type="ECO:0000256" key="1">
    <source>
        <dbReference type="SAM" id="MobiDB-lite"/>
    </source>
</evidence>
<reference evidence="2 3" key="1">
    <citation type="submission" date="2016-07" db="EMBL/GenBank/DDBJ databases">
        <title>Pervasive Adenine N6-methylation of Active Genes in Fungi.</title>
        <authorList>
            <consortium name="DOE Joint Genome Institute"/>
            <person name="Mondo S.J."/>
            <person name="Dannebaum R.O."/>
            <person name="Kuo R.C."/>
            <person name="Labutti K."/>
            <person name="Haridas S."/>
            <person name="Kuo A."/>
            <person name="Salamov A."/>
            <person name="Ahrendt S.R."/>
            <person name="Lipzen A."/>
            <person name="Sullivan W."/>
            <person name="Andreopoulos W.B."/>
            <person name="Clum A."/>
            <person name="Lindquist E."/>
            <person name="Daum C."/>
            <person name="Ramamoorthy G.K."/>
            <person name="Gryganskyi A."/>
            <person name="Culley D."/>
            <person name="Magnuson J.K."/>
            <person name="James T.Y."/>
            <person name="O'Malley M.A."/>
            <person name="Stajich J.E."/>
            <person name="Spatafora J.W."/>
            <person name="Visel A."/>
            <person name="Grigoriev I.V."/>
        </authorList>
    </citation>
    <scope>NUCLEOTIDE SEQUENCE [LARGE SCALE GENOMIC DNA]</scope>
    <source>
        <strain evidence="2 3">NRRL 2496</strain>
    </source>
</reference>
<feature type="compositionally biased region" description="Low complexity" evidence="1">
    <location>
        <begin position="133"/>
        <end position="151"/>
    </location>
</feature>
<dbReference type="Proteomes" id="UP000242180">
    <property type="component" value="Unassembled WGS sequence"/>
</dbReference>
<dbReference type="AlphaFoldDB" id="A0A1X2H3B4"/>
<evidence type="ECO:0008006" key="4">
    <source>
        <dbReference type="Google" id="ProtNLM"/>
    </source>
</evidence>
<dbReference type="STRING" id="13706.A0A1X2H3B4"/>
<keyword evidence="3" id="KW-1185">Reference proteome</keyword>
<dbReference type="GO" id="GO:0000460">
    <property type="term" value="P:maturation of 5.8S rRNA"/>
    <property type="evidence" value="ECO:0007669"/>
    <property type="project" value="TreeGrafter"/>
</dbReference>
<proteinExistence type="predicted"/>